<dbReference type="RefSeq" id="WP_046908172.1">
    <property type="nucleotide sequence ID" value="NZ_BAAAXG010000004.1"/>
</dbReference>
<keyword evidence="1" id="KW-0812">Transmembrane</keyword>
<evidence type="ECO:0008006" key="4">
    <source>
        <dbReference type="Google" id="ProtNLM"/>
    </source>
</evidence>
<name>A0A2P2GNX8_STREW</name>
<feature type="transmembrane region" description="Helical" evidence="1">
    <location>
        <begin position="88"/>
        <end position="105"/>
    </location>
</feature>
<evidence type="ECO:0000256" key="1">
    <source>
        <dbReference type="SAM" id="Phobius"/>
    </source>
</evidence>
<accession>A0A2P2GNX8</accession>
<dbReference type="Proteomes" id="UP000265325">
    <property type="component" value="Unassembled WGS sequence"/>
</dbReference>
<protein>
    <recommendedName>
        <fullName evidence="4">Integral membrane protein</fullName>
    </recommendedName>
</protein>
<comment type="caution">
    <text evidence="2">The sequence shown here is derived from an EMBL/GenBank/DDBJ whole genome shotgun (WGS) entry which is preliminary data.</text>
</comment>
<dbReference type="EMBL" id="LAQS01000019">
    <property type="protein sequence ID" value="KKZ73192.1"/>
    <property type="molecule type" value="Genomic_DNA"/>
</dbReference>
<reference evidence="2 3" key="1">
    <citation type="submission" date="2015-05" db="EMBL/GenBank/DDBJ databases">
        <title>Draft Genome assembly of Streptomyces showdoensis.</title>
        <authorList>
            <person name="Thapa K.K."/>
            <person name="Metsa-Ketela M."/>
        </authorList>
    </citation>
    <scope>NUCLEOTIDE SEQUENCE [LARGE SCALE GENOMIC DNA]</scope>
    <source>
        <strain evidence="2 3">ATCC 15227</strain>
    </source>
</reference>
<keyword evidence="1" id="KW-1133">Transmembrane helix</keyword>
<sequence length="123" mass="13062">MSEQPTSDDRTTAESAGGCLLAASGALAGLLYWAPRAAFSIDGGFEGHARDLTVVFVDLPLILLGATVLPLVAWLLTLRRTRSARRAWPAALAALLALGLFLFGVDVCWEPRQLPDPGYRGGI</sequence>
<keyword evidence="3" id="KW-1185">Reference proteome</keyword>
<proteinExistence type="predicted"/>
<keyword evidence="1" id="KW-0472">Membrane</keyword>
<feature type="transmembrane region" description="Helical" evidence="1">
    <location>
        <begin position="54"/>
        <end position="76"/>
    </location>
</feature>
<feature type="transmembrane region" description="Helical" evidence="1">
    <location>
        <begin position="12"/>
        <end position="34"/>
    </location>
</feature>
<dbReference type="AlphaFoldDB" id="A0A2P2GNX8"/>
<evidence type="ECO:0000313" key="2">
    <source>
        <dbReference type="EMBL" id="KKZ73192.1"/>
    </source>
</evidence>
<dbReference type="OrthoDB" id="4242671at2"/>
<evidence type="ECO:0000313" key="3">
    <source>
        <dbReference type="Proteomes" id="UP000265325"/>
    </source>
</evidence>
<gene>
    <name evidence="2" type="ORF">VO63_14485</name>
</gene>
<organism evidence="2 3">
    <name type="scientific">Streptomyces showdoensis</name>
    <dbReference type="NCBI Taxonomy" id="68268"/>
    <lineage>
        <taxon>Bacteria</taxon>
        <taxon>Bacillati</taxon>
        <taxon>Actinomycetota</taxon>
        <taxon>Actinomycetes</taxon>
        <taxon>Kitasatosporales</taxon>
        <taxon>Streptomycetaceae</taxon>
        <taxon>Streptomyces</taxon>
    </lineage>
</organism>